<dbReference type="SUPFAM" id="SSF53067">
    <property type="entry name" value="Actin-like ATPase domain"/>
    <property type="match status" value="2"/>
</dbReference>
<dbReference type="GO" id="GO:0005524">
    <property type="term" value="F:ATP binding"/>
    <property type="evidence" value="ECO:0007669"/>
    <property type="project" value="UniProtKB-UniRule"/>
</dbReference>
<evidence type="ECO:0000256" key="8">
    <source>
        <dbReference type="RuleBase" id="RU362007"/>
    </source>
</evidence>
<evidence type="ECO:0000256" key="6">
    <source>
        <dbReference type="ARBA" id="ARBA00022840"/>
    </source>
</evidence>
<keyword evidence="3 8" id="KW-0808">Transferase</keyword>
<evidence type="ECO:0000256" key="2">
    <source>
        <dbReference type="ARBA" id="ARBA00009225"/>
    </source>
</evidence>
<feature type="domain" description="Hexokinase C-terminal" evidence="10">
    <location>
        <begin position="226"/>
        <end position="493"/>
    </location>
</feature>
<keyword evidence="4 8" id="KW-0547">Nucleotide-binding</keyword>
<keyword evidence="7 8" id="KW-0324">Glycolysis</keyword>
<evidence type="ECO:0000256" key="1">
    <source>
        <dbReference type="ARBA" id="ARBA00004888"/>
    </source>
</evidence>
<dbReference type="OrthoDB" id="419537at2759"/>
<dbReference type="EC" id="2.7.1.-" evidence="8"/>
<dbReference type="PROSITE" id="PS51748">
    <property type="entry name" value="HEXOKINASE_2"/>
    <property type="match status" value="1"/>
</dbReference>
<dbReference type="GO" id="GO:0005536">
    <property type="term" value="F:D-glucose binding"/>
    <property type="evidence" value="ECO:0007669"/>
    <property type="project" value="InterPro"/>
</dbReference>
<dbReference type="EMBL" id="JAAAIP010000517">
    <property type="protein sequence ID" value="KAG0315747.1"/>
    <property type="molecule type" value="Genomic_DNA"/>
</dbReference>
<proteinExistence type="inferred from homology"/>
<dbReference type="GO" id="GO:0006006">
    <property type="term" value="P:glucose metabolic process"/>
    <property type="evidence" value="ECO:0007669"/>
    <property type="project" value="TreeGrafter"/>
</dbReference>
<dbReference type="Pfam" id="PF00349">
    <property type="entry name" value="Hexokinase_1"/>
    <property type="match status" value="1"/>
</dbReference>
<evidence type="ECO:0000313" key="11">
    <source>
        <dbReference type="EMBL" id="KAG0315747.1"/>
    </source>
</evidence>
<dbReference type="PROSITE" id="PS00378">
    <property type="entry name" value="HEXOKINASE_1"/>
    <property type="match status" value="1"/>
</dbReference>
<evidence type="ECO:0000259" key="10">
    <source>
        <dbReference type="Pfam" id="PF03727"/>
    </source>
</evidence>
<dbReference type="GO" id="GO:0005829">
    <property type="term" value="C:cytosol"/>
    <property type="evidence" value="ECO:0007669"/>
    <property type="project" value="TreeGrafter"/>
</dbReference>
<feature type="domain" description="Hexokinase N-terminal" evidence="9">
    <location>
        <begin position="35"/>
        <end position="219"/>
    </location>
</feature>
<dbReference type="InterPro" id="IPR019807">
    <property type="entry name" value="Hexokinase_BS"/>
</dbReference>
<dbReference type="Gene3D" id="3.40.367.20">
    <property type="match status" value="1"/>
</dbReference>
<comment type="pathway">
    <text evidence="1">Carbohydrate degradation; glycolysis; D-glyceraldehyde 3-phosphate and glycerone phosphate from D-glucose: step 1/4.</text>
</comment>
<dbReference type="GO" id="GO:0004340">
    <property type="term" value="F:glucokinase activity"/>
    <property type="evidence" value="ECO:0007669"/>
    <property type="project" value="TreeGrafter"/>
</dbReference>
<evidence type="ECO:0000313" key="12">
    <source>
        <dbReference type="Proteomes" id="UP000738325"/>
    </source>
</evidence>
<dbReference type="Pfam" id="PF03727">
    <property type="entry name" value="Hexokinase_2"/>
    <property type="match status" value="1"/>
</dbReference>
<evidence type="ECO:0000259" key="9">
    <source>
        <dbReference type="Pfam" id="PF00349"/>
    </source>
</evidence>
<evidence type="ECO:0000256" key="7">
    <source>
        <dbReference type="ARBA" id="ARBA00023152"/>
    </source>
</evidence>
<sequence>MLATPTNTSPLTKPTRAKLRYEDITFTSKSQRQAVEEIISELTLASAALKNIKDHFILELKKGLANDGETIAMVPVYVSGRLDGSETGSYLTMDIGGTYLRVVWVVLEGQSQVKILQKKYKIDEHLKVGEAKALFVDEHSIIASFETEIELGFTFSFPVLQTTINSGTLIAWTKGFNSLGVVDKDPAAFLQDAFRRRNVPVRVAALLNDTVGTLLAHAYRHSKTVIGLGLGTGSNGAYIERVDRITKRRTVDETGAADTAEMVINMEFGAFDSERRVLPVTMFDNKIDRKSLASLYFINPGKQIFEKMIAGMYLGEIARNILVHLIDRRLLLDGRCTKEMNTDWAFDTSYMSTIEADTTLELKDTQLVLECYLGLAIPESSATMATTLTDRQIVKLVVELVGQRAARLSAAALAGILEHTRGVTWSEDDGGVDIGVDGSLYRYYPGFEADIRGGLVDISQLERDMGLAGIDVDVVRMGPSIDGSGVGAALCALLASTASALQ</sequence>
<dbReference type="InterPro" id="IPR043129">
    <property type="entry name" value="ATPase_NBD"/>
</dbReference>
<dbReference type="InterPro" id="IPR022672">
    <property type="entry name" value="Hexokinase_N"/>
</dbReference>
<dbReference type="GO" id="GO:0001678">
    <property type="term" value="P:intracellular glucose homeostasis"/>
    <property type="evidence" value="ECO:0007669"/>
    <property type="project" value="InterPro"/>
</dbReference>
<dbReference type="InterPro" id="IPR001312">
    <property type="entry name" value="Hexokinase"/>
</dbReference>
<keyword evidence="6 8" id="KW-0067">ATP-binding</keyword>
<dbReference type="GO" id="GO:0006096">
    <property type="term" value="P:glycolytic process"/>
    <property type="evidence" value="ECO:0007669"/>
    <property type="project" value="UniProtKB-KW"/>
</dbReference>
<dbReference type="GO" id="GO:0005739">
    <property type="term" value="C:mitochondrion"/>
    <property type="evidence" value="ECO:0007669"/>
    <property type="project" value="TreeGrafter"/>
</dbReference>
<evidence type="ECO:0000256" key="3">
    <source>
        <dbReference type="ARBA" id="ARBA00022679"/>
    </source>
</evidence>
<dbReference type="GO" id="GO:0008865">
    <property type="term" value="F:fructokinase activity"/>
    <property type="evidence" value="ECO:0007669"/>
    <property type="project" value="TreeGrafter"/>
</dbReference>
<evidence type="ECO:0000256" key="4">
    <source>
        <dbReference type="ARBA" id="ARBA00022741"/>
    </source>
</evidence>
<gene>
    <name evidence="11" type="primary">GLK1_2</name>
    <name evidence="11" type="ORF">BGZ99_007277</name>
</gene>
<keyword evidence="12" id="KW-1185">Reference proteome</keyword>
<comment type="similarity">
    <text evidence="2 8">Belongs to the hexokinase family.</text>
</comment>
<dbReference type="Gene3D" id="3.30.420.40">
    <property type="match status" value="1"/>
</dbReference>
<dbReference type="PANTHER" id="PTHR19443:SF30">
    <property type="entry name" value="GLUCOKINASE-1-RELATED"/>
    <property type="match status" value="1"/>
</dbReference>
<organism evidence="11 12">
    <name type="scientific">Dissophora globulifera</name>
    <dbReference type="NCBI Taxonomy" id="979702"/>
    <lineage>
        <taxon>Eukaryota</taxon>
        <taxon>Fungi</taxon>
        <taxon>Fungi incertae sedis</taxon>
        <taxon>Mucoromycota</taxon>
        <taxon>Mortierellomycotina</taxon>
        <taxon>Mortierellomycetes</taxon>
        <taxon>Mortierellales</taxon>
        <taxon>Mortierellaceae</taxon>
        <taxon>Dissophora</taxon>
    </lineage>
</organism>
<dbReference type="Proteomes" id="UP000738325">
    <property type="component" value="Unassembled WGS sequence"/>
</dbReference>
<reference evidence="11" key="1">
    <citation type="journal article" date="2020" name="Fungal Divers.">
        <title>Resolving the Mortierellaceae phylogeny through synthesis of multi-gene phylogenetics and phylogenomics.</title>
        <authorList>
            <person name="Vandepol N."/>
            <person name="Liber J."/>
            <person name="Desiro A."/>
            <person name="Na H."/>
            <person name="Kennedy M."/>
            <person name="Barry K."/>
            <person name="Grigoriev I.V."/>
            <person name="Miller A.N."/>
            <person name="O'Donnell K."/>
            <person name="Stajich J.E."/>
            <person name="Bonito G."/>
        </authorList>
    </citation>
    <scope>NUCLEOTIDE SEQUENCE</scope>
    <source>
        <strain evidence="11">REB-010B</strain>
    </source>
</reference>
<dbReference type="InterPro" id="IPR022673">
    <property type="entry name" value="Hexokinase_C"/>
</dbReference>
<dbReference type="AlphaFoldDB" id="A0A9P6UQU6"/>
<evidence type="ECO:0000256" key="5">
    <source>
        <dbReference type="ARBA" id="ARBA00022777"/>
    </source>
</evidence>
<dbReference type="PRINTS" id="PR00475">
    <property type="entry name" value="HEXOKINASE"/>
</dbReference>
<accession>A0A9P6UQU6</accession>
<keyword evidence="5 8" id="KW-0418">Kinase</keyword>
<name>A0A9P6UQU6_9FUNG</name>
<dbReference type="PANTHER" id="PTHR19443">
    <property type="entry name" value="HEXOKINASE"/>
    <property type="match status" value="1"/>
</dbReference>
<protein>
    <recommendedName>
        <fullName evidence="8">Phosphotransferase</fullName>
        <ecNumber evidence="8">2.7.1.-</ecNumber>
    </recommendedName>
</protein>
<dbReference type="Gene3D" id="1.10.287.1250">
    <property type="match status" value="1"/>
</dbReference>
<comment type="caution">
    <text evidence="11">The sequence shown here is derived from an EMBL/GenBank/DDBJ whole genome shotgun (WGS) entry which is preliminary data.</text>
</comment>